<evidence type="ECO:0000313" key="1">
    <source>
        <dbReference type="EMBL" id="AIY43971.1"/>
    </source>
</evidence>
<keyword evidence="2" id="KW-1185">Reference proteome</keyword>
<dbReference type="STRING" id="279058.LT85_4813"/>
<reference evidence="2" key="1">
    <citation type="journal article" date="2014" name="Soil Biol. Biochem.">
        <title>Structure and function of bacterial communities in ageing soils: Insights from the Mendocino ecological staircase.</title>
        <authorList>
            <person name="Uroz S."/>
            <person name="Tech J.J."/>
            <person name="Sawaya N.A."/>
            <person name="Frey-Klett P."/>
            <person name="Leveau J.H.J."/>
        </authorList>
    </citation>
    <scope>NUCLEOTIDE SEQUENCE [LARGE SCALE GENOMIC DNA]</scope>
    <source>
        <strain evidence="2">Cal35</strain>
    </source>
</reference>
<proteinExistence type="predicted"/>
<dbReference type="HOGENOM" id="CLU_3268446_0_0_4"/>
<dbReference type="AlphaFoldDB" id="A0A0A1FHA8"/>
<protein>
    <submittedName>
        <fullName evidence="1">Uncharacterized protein</fullName>
    </submittedName>
</protein>
<accession>A0A0A1FHA8</accession>
<dbReference type="EMBL" id="CP009962">
    <property type="protein sequence ID" value="AIY43971.1"/>
    <property type="molecule type" value="Genomic_DNA"/>
</dbReference>
<sequence length="41" mass="4397">MHKSTEAVKPLPKRIYGATAVVGAELREAIGDGDGRLQFLT</sequence>
<gene>
    <name evidence="1" type="ORF">LT85_4813</name>
</gene>
<name>A0A0A1FHA8_9BURK</name>
<dbReference type="Proteomes" id="UP000030302">
    <property type="component" value="Chromosome"/>
</dbReference>
<dbReference type="KEGG" id="care:LT85_4813"/>
<evidence type="ECO:0000313" key="2">
    <source>
        <dbReference type="Proteomes" id="UP000030302"/>
    </source>
</evidence>
<organism evidence="1 2">
    <name type="scientific">Collimonas arenae</name>
    <dbReference type="NCBI Taxonomy" id="279058"/>
    <lineage>
        <taxon>Bacteria</taxon>
        <taxon>Pseudomonadati</taxon>
        <taxon>Pseudomonadota</taxon>
        <taxon>Betaproteobacteria</taxon>
        <taxon>Burkholderiales</taxon>
        <taxon>Oxalobacteraceae</taxon>
        <taxon>Collimonas</taxon>
    </lineage>
</organism>